<proteinExistence type="predicted"/>
<name>A0A401XLM0_9FLAO</name>
<organism evidence="2 3">
    <name type="scientific">Thermaurantimonas aggregans</name>
    <dbReference type="NCBI Taxonomy" id="2173829"/>
    <lineage>
        <taxon>Bacteria</taxon>
        <taxon>Pseudomonadati</taxon>
        <taxon>Bacteroidota</taxon>
        <taxon>Flavobacteriia</taxon>
        <taxon>Flavobacteriales</taxon>
        <taxon>Schleiferiaceae</taxon>
        <taxon>Thermaurantimonas</taxon>
    </lineage>
</organism>
<protein>
    <submittedName>
        <fullName evidence="2">Cell division protein FtsQ</fullName>
    </submittedName>
</protein>
<keyword evidence="1" id="KW-0812">Transmembrane</keyword>
<dbReference type="GO" id="GO:0051301">
    <property type="term" value="P:cell division"/>
    <property type="evidence" value="ECO:0007669"/>
    <property type="project" value="UniProtKB-KW"/>
</dbReference>
<evidence type="ECO:0000256" key="1">
    <source>
        <dbReference type="SAM" id="Phobius"/>
    </source>
</evidence>
<gene>
    <name evidence="2" type="primary">ftsQ</name>
    <name evidence="2" type="ORF">JCM31826_14070</name>
</gene>
<evidence type="ECO:0000313" key="3">
    <source>
        <dbReference type="Proteomes" id="UP000286715"/>
    </source>
</evidence>
<accession>A0A401XLM0</accession>
<sequence>MKRKNNLFRLLILISLTIGYLVISGFAKHKLESSTIDRISIDIERYHDKYLISKDEILKLSSLEEQKSRALGRKSINIKLLEELLDNQKTIEKSEIFFTLSGELHIQVKPRYPLLRVLSSSKNYYIDNHCIAFPLSPYFSAHVPVIDGAINDEILEKIVSVLQKSEGDDFFNHFFSGFFVSERHEITAFSSRYDEVIFIGKSEQLEEKLLRLKAFYRYIYPTLENKKIKTINLTFGKQVICEYEQ</sequence>
<evidence type="ECO:0000313" key="2">
    <source>
        <dbReference type="EMBL" id="GCD77925.1"/>
    </source>
</evidence>
<keyword evidence="2" id="KW-0132">Cell division</keyword>
<dbReference type="RefSeq" id="WP_124397990.1">
    <property type="nucleotide sequence ID" value="NZ_BHZE01000013.1"/>
</dbReference>
<dbReference type="EMBL" id="BHZE01000013">
    <property type="protein sequence ID" value="GCD77925.1"/>
    <property type="molecule type" value="Genomic_DNA"/>
</dbReference>
<dbReference type="AlphaFoldDB" id="A0A401XLM0"/>
<comment type="caution">
    <text evidence="2">The sequence shown here is derived from an EMBL/GenBank/DDBJ whole genome shotgun (WGS) entry which is preliminary data.</text>
</comment>
<feature type="transmembrane region" description="Helical" evidence="1">
    <location>
        <begin position="7"/>
        <end position="27"/>
    </location>
</feature>
<dbReference type="OrthoDB" id="1466667at2"/>
<keyword evidence="1" id="KW-0472">Membrane</keyword>
<keyword evidence="1" id="KW-1133">Transmembrane helix</keyword>
<reference evidence="2 3" key="1">
    <citation type="submission" date="2018-11" db="EMBL/GenBank/DDBJ databases">
        <title>Schleiferia aggregans sp. nov., a moderately thermophilic heterotrophic bacterium isolated from microbial mats at a terrestrial hot spring.</title>
        <authorList>
            <person name="Iino T."/>
            <person name="Ohkuma M."/>
            <person name="Haruta S."/>
        </authorList>
    </citation>
    <scope>NUCLEOTIDE SEQUENCE [LARGE SCALE GENOMIC DNA]</scope>
    <source>
        <strain evidence="2 3">LA</strain>
    </source>
</reference>
<keyword evidence="3" id="KW-1185">Reference proteome</keyword>
<keyword evidence="2" id="KW-0131">Cell cycle</keyword>
<dbReference type="Proteomes" id="UP000286715">
    <property type="component" value="Unassembled WGS sequence"/>
</dbReference>